<evidence type="ECO:0000313" key="2">
    <source>
        <dbReference type="EMBL" id="SFD95162.1"/>
    </source>
</evidence>
<dbReference type="Gene3D" id="3.20.20.30">
    <property type="entry name" value="Luciferase-like domain"/>
    <property type="match status" value="1"/>
</dbReference>
<gene>
    <name evidence="1" type="ORF">SAMN02982929_05364</name>
    <name evidence="2" type="ORF">SAMN05216506_107340</name>
</gene>
<dbReference type="SMR" id="A0A1H6E044"/>
<keyword evidence="3" id="KW-1185">Reference proteome</keyword>
<protein>
    <recommendedName>
        <fullName evidence="5">Luciferase-like monooxygenase</fullName>
    </recommendedName>
</protein>
<reference evidence="1" key="1">
    <citation type="submission" date="2016-10" db="EMBL/GenBank/DDBJ databases">
        <authorList>
            <person name="de Groot N.N."/>
        </authorList>
    </citation>
    <scope>NUCLEOTIDE SEQUENCE [LARGE SCALE GENOMIC DNA]</scope>
    <source>
        <strain evidence="1">ATCC 20501</strain>
    </source>
</reference>
<dbReference type="Proteomes" id="UP000199690">
    <property type="component" value="Unassembled WGS sequence"/>
</dbReference>
<evidence type="ECO:0000313" key="3">
    <source>
        <dbReference type="Proteomes" id="UP000199690"/>
    </source>
</evidence>
<accession>A0A1H6E044</accession>
<dbReference type="EMBL" id="FOME01000007">
    <property type="protein sequence ID" value="SFD95162.1"/>
    <property type="molecule type" value="Genomic_DNA"/>
</dbReference>
<dbReference type="RefSeq" id="WP_143185915.1">
    <property type="nucleotide sequence ID" value="NZ_FNVB01000008.1"/>
</dbReference>
<evidence type="ECO:0000313" key="1">
    <source>
        <dbReference type="EMBL" id="SEG90960.1"/>
    </source>
</evidence>
<evidence type="ECO:0008006" key="5">
    <source>
        <dbReference type="Google" id="ProtNLM"/>
    </source>
</evidence>
<accession>A0A1I1WJA4</accession>
<dbReference type="Proteomes" id="UP000236729">
    <property type="component" value="Unassembled WGS sequence"/>
</dbReference>
<dbReference type="AlphaFoldDB" id="A0A1H6E044"/>
<evidence type="ECO:0000313" key="4">
    <source>
        <dbReference type="Proteomes" id="UP000236729"/>
    </source>
</evidence>
<dbReference type="GO" id="GO:0016705">
    <property type="term" value="F:oxidoreductase activity, acting on paired donors, with incorporation or reduction of molecular oxygen"/>
    <property type="evidence" value="ECO:0007669"/>
    <property type="project" value="InterPro"/>
</dbReference>
<reference evidence="3 4" key="2">
    <citation type="submission" date="2016-10" db="EMBL/GenBank/DDBJ databases">
        <authorList>
            <person name="Varghese N."/>
            <person name="Submissions S."/>
        </authorList>
    </citation>
    <scope>NUCLEOTIDE SEQUENCE [LARGE SCALE GENOMIC DNA]</scope>
    <source>
        <strain evidence="4">ATCC 20501</strain>
        <strain evidence="2 3">CGMCC 4.3529</strain>
    </source>
</reference>
<organism evidence="1 4">
    <name type="scientific">Saccharopolyspora kobensis</name>
    <dbReference type="NCBI Taxonomy" id="146035"/>
    <lineage>
        <taxon>Bacteria</taxon>
        <taxon>Bacillati</taxon>
        <taxon>Actinomycetota</taxon>
        <taxon>Actinomycetes</taxon>
        <taxon>Pseudonocardiales</taxon>
        <taxon>Pseudonocardiaceae</taxon>
        <taxon>Saccharopolyspora</taxon>
    </lineage>
</organism>
<dbReference type="InterPro" id="IPR036661">
    <property type="entry name" value="Luciferase-like_sf"/>
</dbReference>
<dbReference type="EMBL" id="FNVB01000008">
    <property type="protein sequence ID" value="SEG90960.1"/>
    <property type="molecule type" value="Genomic_DNA"/>
</dbReference>
<sequence length="134" mass="14150">MAEEVGVQVRALGRDQGRDVLGPESVAGVFVLVVARPRVVAVVSVCVTSEVDDARARLAAQLSVAGELPAYRAMLDRQGLAGPEDVAVLGDEVAVERSLRRFVEAGATELVVVPFGTAAEQERTRKVLAALNSR</sequence>
<name>A0A1H6E044_9PSEU</name>
<proteinExistence type="predicted"/>
<dbReference type="SUPFAM" id="SSF51679">
    <property type="entry name" value="Bacterial luciferase-like"/>
    <property type="match status" value="1"/>
</dbReference>